<protein>
    <submittedName>
        <fullName evidence="1">Uncharacterized protein</fullName>
    </submittedName>
</protein>
<sequence length="408" mass="46816">MSTSTSSGSRMAVMDRDLCSLMVEMPSEKVTVRQKAFNKMNTILNNREEDFLAYMSSDSFETGWSTLFDATYHGIQKQSYATNKGQTQSKNYDYVMVLHKLIELAMDREEAPQLSYGQLIGSFVHAMSDQALREGFGMCFLQVLQKFVLSSKWCLTTVNYEQWKDILDGCFVMMDSSQAAKYTASSCLSLAVVKFLSNCSMPTLLAAYLTRLMEHIRLTANEKKSNVLYELINTALNVIQAIAVDCNSKIIRFLESLVPYTVKIYKEGNLRNEQKSVLFRLMHLSLIVLYPEGKSHVHVKRLTKDCSQPSEDEEVCKKTLREYHYIVTSEMKAREQSSSSQGAKDNVLFCDGFVDFAARLCYTVYWNEDNWKESNSDESVVKRNKRFNKLQSIMDMIGTTPNHYNTRW</sequence>
<accession>A0A182SNQ9</accession>
<dbReference type="SUPFAM" id="SSF48371">
    <property type="entry name" value="ARM repeat"/>
    <property type="match status" value="1"/>
</dbReference>
<dbReference type="VEuPathDB" id="VectorBase:AMAM010416"/>
<reference evidence="1" key="2">
    <citation type="submission" date="2020-05" db="UniProtKB">
        <authorList>
            <consortium name="EnsemblMetazoa"/>
        </authorList>
    </citation>
    <scope>IDENTIFICATION</scope>
    <source>
        <strain evidence="1">maculatus3</strain>
    </source>
</reference>
<dbReference type="AlphaFoldDB" id="A0A182SNQ9"/>
<evidence type="ECO:0000313" key="1">
    <source>
        <dbReference type="EnsemblMetazoa" id="AMAM010416-PA"/>
    </source>
</evidence>
<dbReference type="EnsemblMetazoa" id="AMAM010416-RA">
    <property type="protein sequence ID" value="AMAM010416-PA"/>
    <property type="gene ID" value="AMAM010416"/>
</dbReference>
<dbReference type="InterPro" id="IPR016024">
    <property type="entry name" value="ARM-type_fold"/>
</dbReference>
<keyword evidence="2" id="KW-1185">Reference proteome</keyword>
<reference evidence="2" key="1">
    <citation type="submission" date="2013-09" db="EMBL/GenBank/DDBJ databases">
        <title>The Genome Sequence of Anopheles maculatus species B.</title>
        <authorList>
            <consortium name="The Broad Institute Genomics Platform"/>
            <person name="Neafsey D.E."/>
            <person name="Besansky N."/>
            <person name="Howell P."/>
            <person name="Walton C."/>
            <person name="Young S.K."/>
            <person name="Zeng Q."/>
            <person name="Gargeya S."/>
            <person name="Fitzgerald M."/>
            <person name="Haas B."/>
            <person name="Abouelleil A."/>
            <person name="Allen A.W."/>
            <person name="Alvarado L."/>
            <person name="Arachchi H.M."/>
            <person name="Berlin A.M."/>
            <person name="Chapman S.B."/>
            <person name="Gainer-Dewar J."/>
            <person name="Goldberg J."/>
            <person name="Griggs A."/>
            <person name="Gujja S."/>
            <person name="Hansen M."/>
            <person name="Howarth C."/>
            <person name="Imamovic A."/>
            <person name="Ireland A."/>
            <person name="Larimer J."/>
            <person name="McCowan C."/>
            <person name="Murphy C."/>
            <person name="Pearson M."/>
            <person name="Poon T.W."/>
            <person name="Priest M."/>
            <person name="Roberts A."/>
            <person name="Saif S."/>
            <person name="Shea T."/>
            <person name="Sisk P."/>
            <person name="Sykes S."/>
            <person name="Wortman J."/>
            <person name="Nusbaum C."/>
            <person name="Birren B."/>
        </authorList>
    </citation>
    <scope>NUCLEOTIDE SEQUENCE [LARGE SCALE GENOMIC DNA]</scope>
    <source>
        <strain evidence="2">maculatus3</strain>
    </source>
</reference>
<name>A0A182SNQ9_9DIPT</name>
<dbReference type="Proteomes" id="UP000075901">
    <property type="component" value="Unassembled WGS sequence"/>
</dbReference>
<proteinExistence type="predicted"/>
<organism evidence="1 2">
    <name type="scientific">Anopheles maculatus</name>
    <dbReference type="NCBI Taxonomy" id="74869"/>
    <lineage>
        <taxon>Eukaryota</taxon>
        <taxon>Metazoa</taxon>
        <taxon>Ecdysozoa</taxon>
        <taxon>Arthropoda</taxon>
        <taxon>Hexapoda</taxon>
        <taxon>Insecta</taxon>
        <taxon>Pterygota</taxon>
        <taxon>Neoptera</taxon>
        <taxon>Endopterygota</taxon>
        <taxon>Diptera</taxon>
        <taxon>Nematocera</taxon>
        <taxon>Culicoidea</taxon>
        <taxon>Culicidae</taxon>
        <taxon>Anophelinae</taxon>
        <taxon>Anopheles</taxon>
        <taxon>Anopheles maculatus group</taxon>
    </lineage>
</organism>
<evidence type="ECO:0000313" key="2">
    <source>
        <dbReference type="Proteomes" id="UP000075901"/>
    </source>
</evidence>